<dbReference type="InterPro" id="IPR027417">
    <property type="entry name" value="P-loop_NTPase"/>
</dbReference>
<dbReference type="InterPro" id="IPR003593">
    <property type="entry name" value="AAA+_ATPase"/>
</dbReference>
<feature type="compositionally biased region" description="Basic and acidic residues" evidence="8">
    <location>
        <begin position="174"/>
        <end position="185"/>
    </location>
</feature>
<accession>A0ABT0I180</accession>
<protein>
    <recommendedName>
        <fullName evidence="2">DNA translocase FtsK</fullName>
    </recommendedName>
</protein>
<feature type="binding site" evidence="7">
    <location>
        <begin position="477"/>
        <end position="484"/>
    </location>
    <ligand>
        <name>ATP</name>
        <dbReference type="ChEBI" id="CHEBI:30616"/>
    </ligand>
</feature>
<dbReference type="InterPro" id="IPR041027">
    <property type="entry name" value="FtsK_alpha"/>
</dbReference>
<name>A0ABT0I180_9LACO</name>
<dbReference type="Pfam" id="PF09397">
    <property type="entry name" value="FtsK_gamma"/>
    <property type="match status" value="1"/>
</dbReference>
<dbReference type="InterPro" id="IPR036390">
    <property type="entry name" value="WH_DNA-bd_sf"/>
</dbReference>
<keyword evidence="4 7" id="KW-0067">ATP-binding</keyword>
<dbReference type="Proteomes" id="UP001522905">
    <property type="component" value="Unassembled WGS sequence"/>
</dbReference>
<evidence type="ECO:0000256" key="6">
    <source>
        <dbReference type="ARBA" id="ARBA00025923"/>
    </source>
</evidence>
<dbReference type="SUPFAM" id="SSF52540">
    <property type="entry name" value="P-loop containing nucleoside triphosphate hydrolases"/>
    <property type="match status" value="1"/>
</dbReference>
<dbReference type="SUPFAM" id="SSF46785">
    <property type="entry name" value="Winged helix' DNA-binding domain"/>
    <property type="match status" value="1"/>
</dbReference>
<evidence type="ECO:0000256" key="8">
    <source>
        <dbReference type="SAM" id="MobiDB-lite"/>
    </source>
</evidence>
<proteinExistence type="inferred from homology"/>
<feature type="domain" description="FtsK" evidence="9">
    <location>
        <begin position="460"/>
        <end position="652"/>
    </location>
</feature>
<keyword evidence="5" id="KW-0238">DNA-binding</keyword>
<reference evidence="10 11" key="1">
    <citation type="submission" date="2021-11" db="EMBL/GenBank/DDBJ databases">
        <title>Comparative genomics of bee honey and flower isolates.</title>
        <authorList>
            <person name="Bechtner J.D."/>
            <person name="Gallus M.K."/>
            <person name="Ehrmann M."/>
        </authorList>
    </citation>
    <scope>NUCLEOTIDE SEQUENCE [LARGE SCALE GENOMIC DNA]</scope>
    <source>
        <strain evidence="10 11">M161</strain>
    </source>
</reference>
<dbReference type="Pfam" id="PF01580">
    <property type="entry name" value="FtsK_SpoIIIE"/>
    <property type="match status" value="1"/>
</dbReference>
<dbReference type="InterPro" id="IPR002543">
    <property type="entry name" value="FtsK_dom"/>
</dbReference>
<feature type="region of interest" description="Disordered" evidence="8">
    <location>
        <begin position="36"/>
        <end position="58"/>
    </location>
</feature>
<evidence type="ECO:0000259" key="9">
    <source>
        <dbReference type="PROSITE" id="PS50901"/>
    </source>
</evidence>
<feature type="region of interest" description="Disordered" evidence="8">
    <location>
        <begin position="1"/>
        <end position="21"/>
    </location>
</feature>
<dbReference type="InterPro" id="IPR050206">
    <property type="entry name" value="FtsK/SpoIIIE/SftA"/>
</dbReference>
<evidence type="ECO:0000256" key="5">
    <source>
        <dbReference type="ARBA" id="ARBA00023125"/>
    </source>
</evidence>
<keyword evidence="3 7" id="KW-0547">Nucleotide-binding</keyword>
<evidence type="ECO:0000256" key="3">
    <source>
        <dbReference type="ARBA" id="ARBA00022741"/>
    </source>
</evidence>
<evidence type="ECO:0000256" key="2">
    <source>
        <dbReference type="ARBA" id="ARBA00020887"/>
    </source>
</evidence>
<dbReference type="SMART" id="SM00382">
    <property type="entry name" value="AAA"/>
    <property type="match status" value="1"/>
</dbReference>
<dbReference type="EMBL" id="JAJIAO010000001">
    <property type="protein sequence ID" value="MCK8624237.1"/>
    <property type="molecule type" value="Genomic_DNA"/>
</dbReference>
<dbReference type="CDD" id="cd01127">
    <property type="entry name" value="TrwB_TraG_TraD_VirD4"/>
    <property type="match status" value="1"/>
</dbReference>
<comment type="subunit">
    <text evidence="6">Homohexamer. Forms a ring that surrounds DNA.</text>
</comment>
<dbReference type="InterPro" id="IPR018541">
    <property type="entry name" value="Ftsk_gamma"/>
</dbReference>
<evidence type="ECO:0000313" key="10">
    <source>
        <dbReference type="EMBL" id="MCK8624237.1"/>
    </source>
</evidence>
<feature type="compositionally biased region" description="Polar residues" evidence="8">
    <location>
        <begin position="49"/>
        <end position="58"/>
    </location>
</feature>
<dbReference type="Gene3D" id="1.10.10.10">
    <property type="entry name" value="Winged helix-like DNA-binding domain superfamily/Winged helix DNA-binding domain"/>
    <property type="match status" value="1"/>
</dbReference>
<dbReference type="Gene3D" id="3.30.980.40">
    <property type="match status" value="1"/>
</dbReference>
<comment type="caution">
    <text evidence="10">The sequence shown here is derived from an EMBL/GenBank/DDBJ whole genome shotgun (WGS) entry which is preliminary data.</text>
</comment>
<dbReference type="PANTHER" id="PTHR22683:SF42">
    <property type="entry name" value="DNA TRANSLOCASE SFTA"/>
    <property type="match status" value="1"/>
</dbReference>
<dbReference type="PROSITE" id="PS50901">
    <property type="entry name" value="FTSK"/>
    <property type="match status" value="1"/>
</dbReference>
<evidence type="ECO:0000313" key="11">
    <source>
        <dbReference type="Proteomes" id="UP001522905"/>
    </source>
</evidence>
<dbReference type="Pfam" id="PF17854">
    <property type="entry name" value="FtsK_alpha"/>
    <property type="match status" value="1"/>
</dbReference>
<evidence type="ECO:0000256" key="4">
    <source>
        <dbReference type="ARBA" id="ARBA00022840"/>
    </source>
</evidence>
<evidence type="ECO:0000256" key="7">
    <source>
        <dbReference type="PROSITE-ProRule" id="PRU00289"/>
    </source>
</evidence>
<comment type="similarity">
    <text evidence="1">Belongs to the FtsK/SpoIIIE/SftA family.</text>
</comment>
<sequence>MNHYDGPAFFRKYPNNHNKNFSKKARVKSIVEQVNKKTKNNNENTNNKPLNRSQSTSKLVNNKVSVDKNNPISKRVAAFQPTKIYEQKEKQVSYYQRPISDEYIKLKNQLTKSQDTFILINDNVSFNSEHMIKKAPEITIENVQDVDGLDDTKDDFVESSDKAKVFSNSSKEIIDNHSDSTRNDLDEKDSDLDASKTTTSDENQVFNTINKKIDEHETTSDKVVVDNPSEVNNDDQNITDGTESVEQINEVSNESLNDTNKKDLKNDNISNEIKHVDNDNDPKTNRHGGLGHSLNSILGEENNAQKDLALFKDKSVQESNSQSYQFPSLNILNEPKTADDEGVDDWIENQAEILDETLQAFHVKANVVDWDNGPTVTQFQVKLKLGVKVNKITNLTDDLKLALAAKDIRIEAPIPGKTTVGIEIPNPKPRPVMLSEVLSSDTFRNNKNPLTVALGVDLTGNPQVTDLRKMPHGLIAGATGSGKSVFLNSLLVSLLYKATPAELKMILIDPKAVEMAPYNDIPHLISPVISDAKQASAALNWAVKEMDQRYEKLAASGARNIEQFNKMAEEHKQYGLKMSYILIVIDELADLMMVASAEVQDYIVRITQKARAAGIHLIVATQRPSVDVITGTIKNNIPTRVAFMVSSQVDSRTIIDTAGAERLLGKGDMLYLGNGSSQSMRLQGTFITSKEIEKITEEVKSQGEPNYAFQPKSLLKKVSQVEQQDELMPEVLKYISHEDTISTSKLQRVFSIGYNRAATLIDDLETHNYVSGQHGSKPRDVYLSEEDYKKLNV</sequence>
<dbReference type="RefSeq" id="WP_248601467.1">
    <property type="nucleotide sequence ID" value="NZ_JAJIAO010000001.1"/>
</dbReference>
<organism evidence="10 11">
    <name type="scientific">Apilactobacillus xinyiensis</name>
    <dbReference type="NCBI Taxonomy" id="2841032"/>
    <lineage>
        <taxon>Bacteria</taxon>
        <taxon>Bacillati</taxon>
        <taxon>Bacillota</taxon>
        <taxon>Bacilli</taxon>
        <taxon>Lactobacillales</taxon>
        <taxon>Lactobacillaceae</taxon>
        <taxon>Apilactobacillus</taxon>
    </lineage>
</organism>
<keyword evidence="11" id="KW-1185">Reference proteome</keyword>
<dbReference type="Gene3D" id="3.40.50.300">
    <property type="entry name" value="P-loop containing nucleotide triphosphate hydrolases"/>
    <property type="match status" value="1"/>
</dbReference>
<gene>
    <name evidence="10" type="ORF">LNP07_01685</name>
</gene>
<dbReference type="InterPro" id="IPR036388">
    <property type="entry name" value="WH-like_DNA-bd_sf"/>
</dbReference>
<dbReference type="SMART" id="SM00843">
    <property type="entry name" value="Ftsk_gamma"/>
    <property type="match status" value="1"/>
</dbReference>
<evidence type="ECO:0000256" key="1">
    <source>
        <dbReference type="ARBA" id="ARBA00006474"/>
    </source>
</evidence>
<feature type="region of interest" description="Disordered" evidence="8">
    <location>
        <begin position="174"/>
        <end position="203"/>
    </location>
</feature>
<dbReference type="PANTHER" id="PTHR22683">
    <property type="entry name" value="SPORULATION PROTEIN RELATED"/>
    <property type="match status" value="1"/>
</dbReference>